<dbReference type="Proteomes" id="UP000298390">
    <property type="component" value="Unassembled WGS sequence"/>
</dbReference>
<comment type="caution">
    <text evidence="2">The sequence shown here is derived from an EMBL/GenBank/DDBJ whole genome shotgun (WGS) entry which is preliminary data.</text>
</comment>
<name>A0A4Y9XM89_9APHY</name>
<sequence>MAISAEDLVQLVNTISTLIKRLPPTIPEGTREDRIFKVMTGPIPKGEPHHETFNRRFDALFGEDCRDHNGRLQHIRRGRAGMMLVTTYLTRIIDKDDVKKQAAIVALKLERIKTELEYLCENAGESVSIAPIPGDTHTSRADSTRSSLGEDVDVPAPAEGLGGSEAAQRTDAGQGTEEARKDRDATAVDKGTIERDASPIHQSARRTETETESRQRVKQSQLPKAQVSVVGQTTDVKLRY</sequence>
<evidence type="ECO:0000313" key="3">
    <source>
        <dbReference type="Proteomes" id="UP000298390"/>
    </source>
</evidence>
<protein>
    <submittedName>
        <fullName evidence="2">Uncharacterized protein</fullName>
    </submittedName>
</protein>
<evidence type="ECO:0000256" key="1">
    <source>
        <dbReference type="SAM" id="MobiDB-lite"/>
    </source>
</evidence>
<feature type="compositionally biased region" description="Polar residues" evidence="1">
    <location>
        <begin position="218"/>
        <end position="240"/>
    </location>
</feature>
<feature type="compositionally biased region" description="Basic and acidic residues" evidence="1">
    <location>
        <begin position="205"/>
        <end position="215"/>
    </location>
</feature>
<feature type="compositionally biased region" description="Basic and acidic residues" evidence="1">
    <location>
        <begin position="177"/>
        <end position="198"/>
    </location>
</feature>
<dbReference type="EMBL" id="SEKV01001195">
    <property type="protein sequence ID" value="TFY51404.1"/>
    <property type="molecule type" value="Genomic_DNA"/>
</dbReference>
<gene>
    <name evidence="2" type="ORF">EVJ58_g10588</name>
</gene>
<organism evidence="2 3">
    <name type="scientific">Rhodofomes roseus</name>
    <dbReference type="NCBI Taxonomy" id="34475"/>
    <lineage>
        <taxon>Eukaryota</taxon>
        <taxon>Fungi</taxon>
        <taxon>Dikarya</taxon>
        <taxon>Basidiomycota</taxon>
        <taxon>Agaricomycotina</taxon>
        <taxon>Agaricomycetes</taxon>
        <taxon>Polyporales</taxon>
        <taxon>Rhodofomes</taxon>
    </lineage>
</organism>
<evidence type="ECO:0000313" key="2">
    <source>
        <dbReference type="EMBL" id="TFY51404.1"/>
    </source>
</evidence>
<proteinExistence type="predicted"/>
<reference evidence="2 3" key="1">
    <citation type="submission" date="2019-01" db="EMBL/GenBank/DDBJ databases">
        <title>Genome sequencing of the rare red list fungi Fomitopsis rosea.</title>
        <authorList>
            <person name="Buettner E."/>
            <person name="Kellner H."/>
        </authorList>
    </citation>
    <scope>NUCLEOTIDE SEQUENCE [LARGE SCALE GENOMIC DNA]</scope>
    <source>
        <strain evidence="2 3">DSM 105464</strain>
    </source>
</reference>
<accession>A0A4Y9XM89</accession>
<feature type="region of interest" description="Disordered" evidence="1">
    <location>
        <begin position="127"/>
        <end position="240"/>
    </location>
</feature>
<dbReference type="AlphaFoldDB" id="A0A4Y9XM89"/>